<evidence type="ECO:0000313" key="1">
    <source>
        <dbReference type="Proteomes" id="UP000887575"/>
    </source>
</evidence>
<dbReference type="InterPro" id="IPR029058">
    <property type="entry name" value="AB_hydrolase_fold"/>
</dbReference>
<protein>
    <submittedName>
        <fullName evidence="2">Uncharacterized protein</fullName>
    </submittedName>
</protein>
<name>A0AAF3F344_9BILA</name>
<dbReference type="WBParaSite" id="MBELARI_LOCUS20963">
    <property type="protein sequence ID" value="MBELARI_LOCUS20963"/>
    <property type="gene ID" value="MBELARI_LOCUS20963"/>
</dbReference>
<evidence type="ECO:0000313" key="2">
    <source>
        <dbReference type="WBParaSite" id="MBELARI_LOCUS20963"/>
    </source>
</evidence>
<sequence length="197" mass="23431">MVPERYNGSTTVRVLLTERFMDGASNVRQELVSDSHHEALFYADRNLTVYALLNVVYDVEKLDGRHRESFLSRHGQELAMLFDSYEIAYQDRSFLKPEVEWGKAFAEKLSQIIADFVYTKKLGNHPPFTRSHRSFIRVSNRTIQYRTYDHEAYYFWHQLLPTISRFNLHLPKDRQTNDTSPKLFDFTDPFERYVFDS</sequence>
<organism evidence="1 2">
    <name type="scientific">Mesorhabditis belari</name>
    <dbReference type="NCBI Taxonomy" id="2138241"/>
    <lineage>
        <taxon>Eukaryota</taxon>
        <taxon>Metazoa</taxon>
        <taxon>Ecdysozoa</taxon>
        <taxon>Nematoda</taxon>
        <taxon>Chromadorea</taxon>
        <taxon>Rhabditida</taxon>
        <taxon>Rhabditina</taxon>
        <taxon>Rhabditomorpha</taxon>
        <taxon>Rhabditoidea</taxon>
        <taxon>Rhabditidae</taxon>
        <taxon>Mesorhabditinae</taxon>
        <taxon>Mesorhabditis</taxon>
    </lineage>
</organism>
<accession>A0AAF3F344</accession>
<proteinExistence type="predicted"/>
<keyword evidence="1" id="KW-1185">Reference proteome</keyword>
<dbReference type="Gene3D" id="3.40.50.1820">
    <property type="entry name" value="alpha/beta hydrolase"/>
    <property type="match status" value="1"/>
</dbReference>
<dbReference type="AlphaFoldDB" id="A0AAF3F344"/>
<reference evidence="2" key="1">
    <citation type="submission" date="2024-02" db="UniProtKB">
        <authorList>
            <consortium name="WormBaseParasite"/>
        </authorList>
    </citation>
    <scope>IDENTIFICATION</scope>
</reference>
<dbReference type="Proteomes" id="UP000887575">
    <property type="component" value="Unassembled WGS sequence"/>
</dbReference>